<proteinExistence type="predicted"/>
<dbReference type="AlphaFoldDB" id="A0A9N9PA76"/>
<keyword evidence="2" id="KW-1185">Reference proteome</keyword>
<accession>A0A9N9PA76</accession>
<evidence type="ECO:0000313" key="2">
    <source>
        <dbReference type="Proteomes" id="UP000789759"/>
    </source>
</evidence>
<name>A0A9N9PA76_9GLOM</name>
<organism evidence="1 2">
    <name type="scientific">Cetraspora pellucida</name>
    <dbReference type="NCBI Taxonomy" id="1433469"/>
    <lineage>
        <taxon>Eukaryota</taxon>
        <taxon>Fungi</taxon>
        <taxon>Fungi incertae sedis</taxon>
        <taxon>Mucoromycota</taxon>
        <taxon>Glomeromycotina</taxon>
        <taxon>Glomeromycetes</taxon>
        <taxon>Diversisporales</taxon>
        <taxon>Gigasporaceae</taxon>
        <taxon>Cetraspora</taxon>
    </lineage>
</organism>
<comment type="caution">
    <text evidence="1">The sequence shown here is derived from an EMBL/GenBank/DDBJ whole genome shotgun (WGS) entry which is preliminary data.</text>
</comment>
<protein>
    <submittedName>
        <fullName evidence="1">9775_t:CDS:1</fullName>
    </submittedName>
</protein>
<gene>
    <name evidence="1" type="ORF">CPELLU_LOCUS17447</name>
</gene>
<dbReference type="EMBL" id="CAJVQA010029663">
    <property type="protein sequence ID" value="CAG8797507.1"/>
    <property type="molecule type" value="Genomic_DNA"/>
</dbReference>
<sequence length="74" mass="8492">MAILYFQIAIYDAKNLKQVILPILLSDISKIVLITYDELVFYANDSFTKAWGPIEEDKLCHKSQVLSVHVSDFD</sequence>
<dbReference type="Proteomes" id="UP000789759">
    <property type="component" value="Unassembled WGS sequence"/>
</dbReference>
<reference evidence="1" key="1">
    <citation type="submission" date="2021-06" db="EMBL/GenBank/DDBJ databases">
        <authorList>
            <person name="Kallberg Y."/>
            <person name="Tangrot J."/>
            <person name="Rosling A."/>
        </authorList>
    </citation>
    <scope>NUCLEOTIDE SEQUENCE</scope>
    <source>
        <strain evidence="1">FL966</strain>
    </source>
</reference>
<dbReference type="OrthoDB" id="10044727at2759"/>
<evidence type="ECO:0000313" key="1">
    <source>
        <dbReference type="EMBL" id="CAG8797507.1"/>
    </source>
</evidence>
<feature type="non-terminal residue" evidence="1">
    <location>
        <position position="74"/>
    </location>
</feature>